<dbReference type="Pfam" id="PF09720">
    <property type="entry name" value="Unstab_antitox"/>
    <property type="match status" value="1"/>
</dbReference>
<dbReference type="KEGG" id="hhy:Halhy_3639"/>
<dbReference type="InterPro" id="IPR013406">
    <property type="entry name" value="CHP02574_addiction_mod"/>
</dbReference>
<protein>
    <recommendedName>
        <fullName evidence="3">Addiction module component CHP02574 family protein</fullName>
    </recommendedName>
</protein>
<evidence type="ECO:0008006" key="3">
    <source>
        <dbReference type="Google" id="ProtNLM"/>
    </source>
</evidence>
<dbReference type="Proteomes" id="UP000008461">
    <property type="component" value="Chromosome"/>
</dbReference>
<sequence length="77" mass="8634">MSIEALVKEYSSLSEAEQAEFLALIGVEPEEDDLSPTWEAEIDRRWQEVSDGTATLVSGEELSKKLTEKFGVEFKLP</sequence>
<evidence type="ECO:0000313" key="1">
    <source>
        <dbReference type="EMBL" id="AEE51491.1"/>
    </source>
</evidence>
<dbReference type="OrthoDB" id="9156734at2"/>
<reference evidence="1 2" key="1">
    <citation type="journal article" date="2011" name="Stand. Genomic Sci.">
        <title>Complete genome sequence of Haliscomenobacter hydrossis type strain (O).</title>
        <authorList>
            <consortium name="US DOE Joint Genome Institute (JGI-PGF)"/>
            <person name="Daligault H."/>
            <person name="Lapidus A."/>
            <person name="Zeytun A."/>
            <person name="Nolan M."/>
            <person name="Lucas S."/>
            <person name="Del Rio T.G."/>
            <person name="Tice H."/>
            <person name="Cheng J.F."/>
            <person name="Tapia R."/>
            <person name="Han C."/>
            <person name="Goodwin L."/>
            <person name="Pitluck S."/>
            <person name="Liolios K."/>
            <person name="Pagani I."/>
            <person name="Ivanova N."/>
            <person name="Huntemann M."/>
            <person name="Mavromatis K."/>
            <person name="Mikhailova N."/>
            <person name="Pati A."/>
            <person name="Chen A."/>
            <person name="Palaniappan K."/>
            <person name="Land M."/>
            <person name="Hauser L."/>
            <person name="Brambilla E.M."/>
            <person name="Rohde M."/>
            <person name="Verbarg S."/>
            <person name="Goker M."/>
            <person name="Bristow J."/>
            <person name="Eisen J.A."/>
            <person name="Markowitz V."/>
            <person name="Hugenholtz P."/>
            <person name="Kyrpides N.C."/>
            <person name="Klenk H.P."/>
            <person name="Woyke T."/>
        </authorList>
    </citation>
    <scope>NUCLEOTIDE SEQUENCE [LARGE SCALE GENOMIC DNA]</scope>
    <source>
        <strain evidence="2">ATCC 27775 / DSM 1100 / LMG 10767 / O</strain>
    </source>
</reference>
<name>F4KYU9_HALH1</name>
<evidence type="ECO:0000313" key="2">
    <source>
        <dbReference type="Proteomes" id="UP000008461"/>
    </source>
</evidence>
<dbReference type="EMBL" id="CP002691">
    <property type="protein sequence ID" value="AEE51491.1"/>
    <property type="molecule type" value="Genomic_DNA"/>
</dbReference>
<dbReference type="HOGENOM" id="CLU_2633161_0_0_10"/>
<proteinExistence type="predicted"/>
<keyword evidence="2" id="KW-1185">Reference proteome</keyword>
<gene>
    <name evidence="1" type="ordered locus">Halhy_3639</name>
</gene>
<accession>F4KYU9</accession>
<dbReference type="AlphaFoldDB" id="F4KYU9"/>
<reference key="2">
    <citation type="submission" date="2011-04" db="EMBL/GenBank/DDBJ databases">
        <title>Complete sequence of chromosome of Haliscomenobacter hydrossis DSM 1100.</title>
        <authorList>
            <consortium name="US DOE Joint Genome Institute (JGI-PGF)"/>
            <person name="Lucas S."/>
            <person name="Han J."/>
            <person name="Lapidus A."/>
            <person name="Bruce D."/>
            <person name="Goodwin L."/>
            <person name="Pitluck S."/>
            <person name="Peters L."/>
            <person name="Kyrpides N."/>
            <person name="Mavromatis K."/>
            <person name="Ivanova N."/>
            <person name="Ovchinnikova G."/>
            <person name="Pagani I."/>
            <person name="Daligault H."/>
            <person name="Detter J.C."/>
            <person name="Han C."/>
            <person name="Land M."/>
            <person name="Hauser L."/>
            <person name="Markowitz V."/>
            <person name="Cheng J.-F."/>
            <person name="Hugenholtz P."/>
            <person name="Woyke T."/>
            <person name="Wu D."/>
            <person name="Verbarg S."/>
            <person name="Frueling A."/>
            <person name="Brambilla E."/>
            <person name="Klenk H.-P."/>
            <person name="Eisen J.A."/>
        </authorList>
    </citation>
    <scope>NUCLEOTIDE SEQUENCE</scope>
    <source>
        <strain>DSM 1100</strain>
    </source>
</reference>
<dbReference type="RefSeq" id="WP_013766030.1">
    <property type="nucleotide sequence ID" value="NC_015510.1"/>
</dbReference>
<organism evidence="1 2">
    <name type="scientific">Haliscomenobacter hydrossis (strain ATCC 27775 / DSM 1100 / LMG 10767 / O)</name>
    <dbReference type="NCBI Taxonomy" id="760192"/>
    <lineage>
        <taxon>Bacteria</taxon>
        <taxon>Pseudomonadati</taxon>
        <taxon>Bacteroidota</taxon>
        <taxon>Saprospiria</taxon>
        <taxon>Saprospirales</taxon>
        <taxon>Haliscomenobacteraceae</taxon>
        <taxon>Haliscomenobacter</taxon>
    </lineage>
</organism>